<dbReference type="GO" id="GO:0008270">
    <property type="term" value="F:zinc ion binding"/>
    <property type="evidence" value="ECO:0007669"/>
    <property type="project" value="TreeGrafter"/>
</dbReference>
<keyword evidence="2" id="KW-0678">Repressor</keyword>
<keyword evidence="10" id="KW-1185">Reference proteome</keyword>
<comment type="similarity">
    <text evidence="1">Belongs to the Fur family.</text>
</comment>
<dbReference type="Gene3D" id="1.10.10.10">
    <property type="entry name" value="Winged helix-like DNA-binding domain superfamily/Winged helix DNA-binding domain"/>
    <property type="match status" value="1"/>
</dbReference>
<reference evidence="9 10" key="1">
    <citation type="submission" date="2019-03" db="EMBL/GenBank/DDBJ databases">
        <title>The complete genome sequence of Neokomagataea sp. Jb2 NBRC113641.</title>
        <authorList>
            <person name="Chua K.-O."/>
            <person name="Chan K.-G."/>
            <person name="See-Too W.-S."/>
        </authorList>
    </citation>
    <scope>NUCLEOTIDE SEQUENCE [LARGE SCALE GENOMIC DNA]</scope>
    <source>
        <strain evidence="9 10">Jb2</strain>
    </source>
</reference>
<dbReference type="SUPFAM" id="SSF46785">
    <property type="entry name" value="Winged helix' DNA-binding domain"/>
    <property type="match status" value="2"/>
</dbReference>
<dbReference type="AlphaFoldDB" id="A0A506ULY3"/>
<dbReference type="InterPro" id="IPR043135">
    <property type="entry name" value="Fur_C"/>
</dbReference>
<dbReference type="PANTHER" id="PTHR33202:SF6">
    <property type="entry name" value="ZINC UPTAKE REGULATION PROTEIN"/>
    <property type="match status" value="1"/>
</dbReference>
<keyword evidence="5" id="KW-0238">DNA-binding</keyword>
<dbReference type="GO" id="GO:0005829">
    <property type="term" value="C:cytosol"/>
    <property type="evidence" value="ECO:0007669"/>
    <property type="project" value="TreeGrafter"/>
</dbReference>
<dbReference type="RefSeq" id="WP_165600835.1">
    <property type="nucleotide sequence ID" value="NZ_SORZ01000002.1"/>
</dbReference>
<dbReference type="PANTHER" id="PTHR33202">
    <property type="entry name" value="ZINC UPTAKE REGULATION PROTEIN"/>
    <property type="match status" value="1"/>
</dbReference>
<dbReference type="Proteomes" id="UP000315037">
    <property type="component" value="Unassembled WGS sequence"/>
</dbReference>
<comment type="cofactor">
    <cofactor evidence="7">
        <name>Zn(2+)</name>
        <dbReference type="ChEBI" id="CHEBI:29105"/>
    </cofactor>
    <text evidence="7">Binds 1 zinc ion per subunit.</text>
</comment>
<dbReference type="InterPro" id="IPR002481">
    <property type="entry name" value="FUR"/>
</dbReference>
<feature type="binding site" evidence="7">
    <location>
        <position position="201"/>
    </location>
    <ligand>
        <name>Zn(2+)</name>
        <dbReference type="ChEBI" id="CHEBI:29105"/>
    </ligand>
</feature>
<dbReference type="GO" id="GO:0003700">
    <property type="term" value="F:DNA-binding transcription factor activity"/>
    <property type="evidence" value="ECO:0007669"/>
    <property type="project" value="InterPro"/>
</dbReference>
<evidence type="ECO:0000256" key="6">
    <source>
        <dbReference type="ARBA" id="ARBA00023163"/>
    </source>
</evidence>
<dbReference type="Gene3D" id="3.30.1490.190">
    <property type="match status" value="1"/>
</dbReference>
<accession>A0A506ULY3</accession>
<proteinExistence type="inferred from homology"/>
<evidence type="ECO:0000313" key="9">
    <source>
        <dbReference type="EMBL" id="TPW34193.1"/>
    </source>
</evidence>
<keyword evidence="6" id="KW-0804">Transcription</keyword>
<feature type="binding site" evidence="7">
    <location>
        <position position="161"/>
    </location>
    <ligand>
        <name>Zn(2+)</name>
        <dbReference type="ChEBI" id="CHEBI:29105"/>
    </ligand>
</feature>
<evidence type="ECO:0000256" key="8">
    <source>
        <dbReference type="SAM" id="MobiDB-lite"/>
    </source>
</evidence>
<feature type="compositionally biased region" description="Basic and acidic residues" evidence="8">
    <location>
        <begin position="1"/>
        <end position="22"/>
    </location>
</feature>
<feature type="binding site" evidence="7">
    <location>
        <position position="198"/>
    </location>
    <ligand>
        <name>Zn(2+)</name>
        <dbReference type="ChEBI" id="CHEBI:29105"/>
    </ligand>
</feature>
<dbReference type="Pfam" id="PF01475">
    <property type="entry name" value="FUR"/>
    <property type="match status" value="1"/>
</dbReference>
<gene>
    <name evidence="9" type="ORF">E3202_06670</name>
</gene>
<keyword evidence="7" id="KW-0479">Metal-binding</keyword>
<keyword evidence="3 7" id="KW-0862">Zinc</keyword>
<dbReference type="InterPro" id="IPR036390">
    <property type="entry name" value="WH_DNA-bd_sf"/>
</dbReference>
<dbReference type="EMBL" id="SORZ01000002">
    <property type="protein sequence ID" value="TPW34193.1"/>
    <property type="molecule type" value="Genomic_DNA"/>
</dbReference>
<evidence type="ECO:0000313" key="10">
    <source>
        <dbReference type="Proteomes" id="UP000315037"/>
    </source>
</evidence>
<dbReference type="GO" id="GO:0045892">
    <property type="term" value="P:negative regulation of DNA-templated transcription"/>
    <property type="evidence" value="ECO:0007669"/>
    <property type="project" value="TreeGrafter"/>
</dbReference>
<comment type="caution">
    <text evidence="9">The sequence shown here is derived from an EMBL/GenBank/DDBJ whole genome shotgun (WGS) entry which is preliminary data.</text>
</comment>
<evidence type="ECO:0000256" key="5">
    <source>
        <dbReference type="ARBA" id="ARBA00023125"/>
    </source>
</evidence>
<name>A0A506ULY3_9PROT</name>
<evidence type="ECO:0000256" key="7">
    <source>
        <dbReference type="PIRSR" id="PIRSR602481-1"/>
    </source>
</evidence>
<evidence type="ECO:0000256" key="3">
    <source>
        <dbReference type="ARBA" id="ARBA00022833"/>
    </source>
</evidence>
<dbReference type="GO" id="GO:1900376">
    <property type="term" value="P:regulation of secondary metabolite biosynthetic process"/>
    <property type="evidence" value="ECO:0007669"/>
    <property type="project" value="TreeGrafter"/>
</dbReference>
<evidence type="ECO:0000256" key="2">
    <source>
        <dbReference type="ARBA" id="ARBA00022491"/>
    </source>
</evidence>
<dbReference type="InterPro" id="IPR036388">
    <property type="entry name" value="WH-like_DNA-bd_sf"/>
</dbReference>
<sequence>MQEGSQKDQCRKDQPSAGHRPEAQQGLAFSAEVEAQLEAARQWCVARGERLTPTRAQVLGLILSDPRPSGAYELLSRLRESHPRAAPPTVYRALEFLLGLGLIHRIERLSAFTACLHVLECHDSSCCPAGSEAGRAVSEEAGTTVPKWACHRAYFLICRLCGHVRELEEALVSRLLLQTASGLGFRAESATVEIVGVCAECAGK</sequence>
<keyword evidence="4" id="KW-0805">Transcription regulation</keyword>
<feature type="binding site" evidence="7">
    <location>
        <position position="158"/>
    </location>
    <ligand>
        <name>Zn(2+)</name>
        <dbReference type="ChEBI" id="CHEBI:29105"/>
    </ligand>
</feature>
<protein>
    <submittedName>
        <fullName evidence="9">Transcriptional repressor</fullName>
    </submittedName>
</protein>
<organism evidence="9 10">
    <name type="scientific">Oecophyllibacter saccharovorans</name>
    <dbReference type="NCBI Taxonomy" id="2558360"/>
    <lineage>
        <taxon>Bacteria</taxon>
        <taxon>Pseudomonadati</taxon>
        <taxon>Pseudomonadota</taxon>
        <taxon>Alphaproteobacteria</taxon>
        <taxon>Acetobacterales</taxon>
        <taxon>Acetobacteraceae</taxon>
        <taxon>Oecophyllibacter</taxon>
    </lineage>
</organism>
<evidence type="ECO:0000256" key="4">
    <source>
        <dbReference type="ARBA" id="ARBA00023015"/>
    </source>
</evidence>
<evidence type="ECO:0000256" key="1">
    <source>
        <dbReference type="ARBA" id="ARBA00007957"/>
    </source>
</evidence>
<dbReference type="GO" id="GO:0000976">
    <property type="term" value="F:transcription cis-regulatory region binding"/>
    <property type="evidence" value="ECO:0007669"/>
    <property type="project" value="TreeGrafter"/>
</dbReference>
<feature type="region of interest" description="Disordered" evidence="8">
    <location>
        <begin position="1"/>
        <end position="25"/>
    </location>
</feature>